<dbReference type="EMBL" id="AUWY01000111">
    <property type="protein sequence ID" value="EQB31115.1"/>
    <property type="molecule type" value="Genomic_DNA"/>
</dbReference>
<evidence type="ECO:0000256" key="1">
    <source>
        <dbReference type="SAM" id="SignalP"/>
    </source>
</evidence>
<reference evidence="2 3" key="1">
    <citation type="journal article" date="2013" name="Genome Announc.">
        <title>Draft Genome Sequence of Sphingobium ummariense Strain RL-3, a Hexachlorocyclohexane-Degrading Bacterium.</title>
        <authorList>
            <person name="Kohli P."/>
            <person name="Dua A."/>
            <person name="Sangwan N."/>
            <person name="Oldach P."/>
            <person name="Khurana J.P."/>
            <person name="Lal R."/>
        </authorList>
    </citation>
    <scope>NUCLEOTIDE SEQUENCE [LARGE SCALE GENOMIC DNA]</scope>
    <source>
        <strain evidence="2 3">RL-3</strain>
    </source>
</reference>
<dbReference type="Proteomes" id="UP000015523">
    <property type="component" value="Unassembled WGS sequence"/>
</dbReference>
<feature type="signal peptide" evidence="1">
    <location>
        <begin position="1"/>
        <end position="22"/>
    </location>
</feature>
<dbReference type="STRING" id="1346791.M529_16330"/>
<evidence type="ECO:0008006" key="4">
    <source>
        <dbReference type="Google" id="ProtNLM"/>
    </source>
</evidence>
<dbReference type="InterPro" id="IPR030972">
    <property type="entry name" value="UrcA_uranyl"/>
</dbReference>
<comment type="caution">
    <text evidence="2">The sequence shown here is derived from an EMBL/GenBank/DDBJ whole genome shotgun (WGS) entry which is preliminary data.</text>
</comment>
<dbReference type="PATRIC" id="fig|1346791.3.peg.3147"/>
<gene>
    <name evidence="2" type="ORF">M529_16330</name>
</gene>
<dbReference type="NCBIfam" id="TIGR04433">
    <property type="entry name" value="UrcA_uranyl"/>
    <property type="match status" value="1"/>
</dbReference>
<evidence type="ECO:0000313" key="2">
    <source>
        <dbReference type="EMBL" id="EQB31115.1"/>
    </source>
</evidence>
<dbReference type="AlphaFoldDB" id="T0IQL0"/>
<organism evidence="2 3">
    <name type="scientific">Sphingobium ummariense RL-3</name>
    <dbReference type="NCBI Taxonomy" id="1346791"/>
    <lineage>
        <taxon>Bacteria</taxon>
        <taxon>Pseudomonadati</taxon>
        <taxon>Pseudomonadota</taxon>
        <taxon>Alphaproteobacteria</taxon>
        <taxon>Sphingomonadales</taxon>
        <taxon>Sphingomonadaceae</taxon>
        <taxon>Sphingobium</taxon>
    </lineage>
</organism>
<keyword evidence="3" id="KW-1185">Reference proteome</keyword>
<accession>T0IQL0</accession>
<name>T0IQL0_9SPHN</name>
<feature type="chain" id="PRO_5004577467" description="UrcA family protein" evidence="1">
    <location>
        <begin position="23"/>
        <end position="123"/>
    </location>
</feature>
<sequence length="123" mass="13102">MLRKTLIAAGAAALLLPVAATAQTSRYVGYDELSLGDREGLMVTGENAGDLRIRAVRVGDLDLRADRDVRVADARLRNAAAKVCGVGRMNGSVIPEQGSQCFRDAFGKARVALNTLISEQRMG</sequence>
<evidence type="ECO:0000313" key="3">
    <source>
        <dbReference type="Proteomes" id="UP000015523"/>
    </source>
</evidence>
<protein>
    <recommendedName>
        <fullName evidence="4">UrcA family protein</fullName>
    </recommendedName>
</protein>
<keyword evidence="1" id="KW-0732">Signal</keyword>
<proteinExistence type="predicted"/>
<dbReference type="RefSeq" id="WP_021318932.1">
    <property type="nucleotide sequence ID" value="NZ_AUWY01000111.1"/>
</dbReference>